<keyword evidence="1" id="KW-1133">Transmembrane helix</keyword>
<evidence type="ECO:0000256" key="1">
    <source>
        <dbReference type="SAM" id="Phobius"/>
    </source>
</evidence>
<keyword evidence="1" id="KW-0472">Membrane</keyword>
<sequence length="30" mass="3452">MRDFIELLKAFGLFASCLVIGYGGLFLFFY</sequence>
<dbReference type="EMBL" id="BK059114">
    <property type="protein sequence ID" value="DAE32003.1"/>
    <property type="molecule type" value="Genomic_DNA"/>
</dbReference>
<reference evidence="2" key="1">
    <citation type="journal article" date="2021" name="Proc. Natl. Acad. Sci. U.S.A.">
        <title>A Catalog of Tens of Thousands of Viruses from Human Metagenomes Reveals Hidden Associations with Chronic Diseases.</title>
        <authorList>
            <person name="Tisza M.J."/>
            <person name="Buck C.B."/>
        </authorList>
    </citation>
    <scope>NUCLEOTIDE SEQUENCE</scope>
    <source>
        <strain evidence="2">CtReX5</strain>
    </source>
</reference>
<accession>A0A8S5RLF4</accession>
<proteinExistence type="predicted"/>
<feature type="transmembrane region" description="Helical" evidence="1">
    <location>
        <begin position="7"/>
        <end position="29"/>
    </location>
</feature>
<organism evidence="2">
    <name type="scientific">virus sp. ctReX5</name>
    <dbReference type="NCBI Taxonomy" id="2825818"/>
    <lineage>
        <taxon>Viruses</taxon>
    </lineage>
</organism>
<protein>
    <submittedName>
        <fullName evidence="2">Uncharacterized protein</fullName>
    </submittedName>
</protein>
<evidence type="ECO:0000313" key="2">
    <source>
        <dbReference type="EMBL" id="DAE32003.1"/>
    </source>
</evidence>
<keyword evidence="1" id="KW-0812">Transmembrane</keyword>
<name>A0A8S5RLF4_9VIRU</name>